<name>A0A225VUB0_9STRA</name>
<reference evidence="2" key="1">
    <citation type="submission" date="2017-03" db="EMBL/GenBank/DDBJ databases">
        <title>Phytopthora megakarya and P. palmivora, two closely related causual agents of cacao black pod achieved similar genome size and gene model numbers by different mechanisms.</title>
        <authorList>
            <person name="Ali S."/>
            <person name="Shao J."/>
            <person name="Larry D.J."/>
            <person name="Kronmiller B."/>
            <person name="Shen D."/>
            <person name="Strem M.D."/>
            <person name="Melnick R.L."/>
            <person name="Guiltinan M.J."/>
            <person name="Tyler B.M."/>
            <person name="Meinhardt L.W."/>
            <person name="Bailey B.A."/>
        </authorList>
    </citation>
    <scope>NUCLEOTIDE SEQUENCE [LARGE SCALE GENOMIC DNA]</scope>
    <source>
        <strain evidence="2">zdho120</strain>
    </source>
</reference>
<keyword evidence="2" id="KW-1185">Reference proteome</keyword>
<dbReference type="Proteomes" id="UP000198211">
    <property type="component" value="Unassembled WGS sequence"/>
</dbReference>
<proteinExistence type="predicted"/>
<accession>A0A225VUB0</accession>
<evidence type="ECO:0000313" key="2">
    <source>
        <dbReference type="Proteomes" id="UP000198211"/>
    </source>
</evidence>
<protein>
    <submittedName>
        <fullName evidence="1">Uncharacterized protein</fullName>
    </submittedName>
</protein>
<dbReference type="OrthoDB" id="127753at2759"/>
<evidence type="ECO:0000313" key="1">
    <source>
        <dbReference type="EMBL" id="OWZ08140.1"/>
    </source>
</evidence>
<sequence length="240" mass="26333">MTHYAFFKPDVLETVKYAYDKTASEVQQGRVKVERVAAGRWADGGLFTTQRDASEVAMRAVTEEEAFTGIGTYSWDKSSQTGVVQVTFADGTSELPYGKEKLQDLALETYALWPCSRRGVADIMPAEMRATHIAVYEPFNGIGQHSCRSSATVLRKVGMTAEEVLDLTSDDVVTPPGKDSSPLSFPVISFFPRKDGRPRRSTSVASELRMRENFEKELADADFMLGLTNEGPAAQATGPT</sequence>
<gene>
    <name evidence="1" type="ORF">PHMEG_00019364</name>
</gene>
<dbReference type="EMBL" id="NBNE01003260">
    <property type="protein sequence ID" value="OWZ08140.1"/>
    <property type="molecule type" value="Genomic_DNA"/>
</dbReference>
<dbReference type="AlphaFoldDB" id="A0A225VUB0"/>
<comment type="caution">
    <text evidence="1">The sequence shown here is derived from an EMBL/GenBank/DDBJ whole genome shotgun (WGS) entry which is preliminary data.</text>
</comment>
<organism evidence="1 2">
    <name type="scientific">Phytophthora megakarya</name>
    <dbReference type="NCBI Taxonomy" id="4795"/>
    <lineage>
        <taxon>Eukaryota</taxon>
        <taxon>Sar</taxon>
        <taxon>Stramenopiles</taxon>
        <taxon>Oomycota</taxon>
        <taxon>Peronosporomycetes</taxon>
        <taxon>Peronosporales</taxon>
        <taxon>Peronosporaceae</taxon>
        <taxon>Phytophthora</taxon>
    </lineage>
</organism>